<dbReference type="EMBL" id="RBKT01000001">
    <property type="protein sequence ID" value="RKR89930.1"/>
    <property type="molecule type" value="Genomic_DNA"/>
</dbReference>
<dbReference type="InterPro" id="IPR029063">
    <property type="entry name" value="SAM-dependent_MTases_sf"/>
</dbReference>
<evidence type="ECO:0000313" key="1">
    <source>
        <dbReference type="EMBL" id="RKR89930.1"/>
    </source>
</evidence>
<organism evidence="1 2">
    <name type="scientific">Micromonospora pisi</name>
    <dbReference type="NCBI Taxonomy" id="589240"/>
    <lineage>
        <taxon>Bacteria</taxon>
        <taxon>Bacillati</taxon>
        <taxon>Actinomycetota</taxon>
        <taxon>Actinomycetes</taxon>
        <taxon>Micromonosporales</taxon>
        <taxon>Micromonosporaceae</taxon>
        <taxon>Micromonospora</taxon>
    </lineage>
</organism>
<proteinExistence type="predicted"/>
<dbReference type="OrthoDB" id="4280289at2"/>
<protein>
    <submittedName>
        <fullName evidence="1">Uncharacterized protein</fullName>
    </submittedName>
</protein>
<dbReference type="Proteomes" id="UP000277671">
    <property type="component" value="Unassembled WGS sequence"/>
</dbReference>
<name>A0A495JLJ7_9ACTN</name>
<dbReference type="RefSeq" id="WP_147457072.1">
    <property type="nucleotide sequence ID" value="NZ_RBKT01000001.1"/>
</dbReference>
<keyword evidence="2" id="KW-1185">Reference proteome</keyword>
<reference evidence="1 2" key="1">
    <citation type="submission" date="2018-10" db="EMBL/GenBank/DDBJ databases">
        <title>Sequencing the genomes of 1000 actinobacteria strains.</title>
        <authorList>
            <person name="Klenk H.-P."/>
        </authorList>
    </citation>
    <scope>NUCLEOTIDE SEQUENCE [LARGE SCALE GENOMIC DNA]</scope>
    <source>
        <strain evidence="1 2">DSM 45175</strain>
    </source>
</reference>
<dbReference type="SUPFAM" id="SSF53335">
    <property type="entry name" value="S-adenosyl-L-methionine-dependent methyltransferases"/>
    <property type="match status" value="1"/>
</dbReference>
<accession>A0A495JLJ7</accession>
<gene>
    <name evidence="1" type="ORF">BDK92_4291</name>
</gene>
<sequence length="164" mass="18397">MTQMTAVELPAKSRLRVKAHGEVFTPRRMVDQMLDLVHDDLEDGPGFVDKTLIEPAAGDSNCLVALLQRKLQEIDRQYQRDRWAHESLFALASIYGIKSLEHNHQDAKDTMHEDFLHFCASRGFTCGPHIMVGDVGRATSGARIPFRPTWSHQSPADVFEGGVV</sequence>
<dbReference type="AlphaFoldDB" id="A0A495JLJ7"/>
<dbReference type="Gene3D" id="3.40.50.150">
    <property type="entry name" value="Vaccinia Virus protein VP39"/>
    <property type="match status" value="1"/>
</dbReference>
<evidence type="ECO:0000313" key="2">
    <source>
        <dbReference type="Proteomes" id="UP000277671"/>
    </source>
</evidence>
<comment type="caution">
    <text evidence="1">The sequence shown here is derived from an EMBL/GenBank/DDBJ whole genome shotgun (WGS) entry which is preliminary data.</text>
</comment>